<feature type="non-terminal residue" evidence="2">
    <location>
        <position position="93"/>
    </location>
</feature>
<keyword evidence="1" id="KW-0472">Membrane</keyword>
<protein>
    <recommendedName>
        <fullName evidence="3">DUF4395 domain-containing protein</fullName>
    </recommendedName>
</protein>
<evidence type="ECO:0000256" key="1">
    <source>
        <dbReference type="SAM" id="Phobius"/>
    </source>
</evidence>
<dbReference type="EMBL" id="BARU01027347">
    <property type="protein sequence ID" value="GAH73239.1"/>
    <property type="molecule type" value="Genomic_DNA"/>
</dbReference>
<name>X1J4G9_9ZZZZ</name>
<accession>X1J4G9</accession>
<reference evidence="2" key="1">
    <citation type="journal article" date="2014" name="Front. Microbiol.">
        <title>High frequency of phylogenetically diverse reductive dehalogenase-homologous genes in deep subseafloor sedimentary metagenomes.</title>
        <authorList>
            <person name="Kawai M."/>
            <person name="Futagami T."/>
            <person name="Toyoda A."/>
            <person name="Takaki Y."/>
            <person name="Nishi S."/>
            <person name="Hori S."/>
            <person name="Arai W."/>
            <person name="Tsubouchi T."/>
            <person name="Morono Y."/>
            <person name="Uchiyama I."/>
            <person name="Ito T."/>
            <person name="Fujiyama A."/>
            <person name="Inagaki F."/>
            <person name="Takami H."/>
        </authorList>
    </citation>
    <scope>NUCLEOTIDE SEQUENCE</scope>
    <source>
        <strain evidence="2">Expedition CK06-06</strain>
    </source>
</reference>
<proteinExistence type="predicted"/>
<gene>
    <name evidence="2" type="ORF">S03H2_43788</name>
</gene>
<organism evidence="2">
    <name type="scientific">marine sediment metagenome</name>
    <dbReference type="NCBI Taxonomy" id="412755"/>
    <lineage>
        <taxon>unclassified sequences</taxon>
        <taxon>metagenomes</taxon>
        <taxon>ecological metagenomes</taxon>
    </lineage>
</organism>
<keyword evidence="1" id="KW-1133">Transmembrane helix</keyword>
<dbReference type="AlphaFoldDB" id="X1J4G9"/>
<evidence type="ECO:0000313" key="2">
    <source>
        <dbReference type="EMBL" id="GAH73239.1"/>
    </source>
</evidence>
<feature type="transmembrane region" description="Helical" evidence="1">
    <location>
        <begin position="66"/>
        <end position="84"/>
    </location>
</feature>
<evidence type="ECO:0008006" key="3">
    <source>
        <dbReference type="Google" id="ProtNLM"/>
    </source>
</evidence>
<comment type="caution">
    <text evidence="2">The sequence shown here is derived from an EMBL/GenBank/DDBJ whole genome shotgun (WGS) entry which is preliminary data.</text>
</comment>
<keyword evidence="1" id="KW-0812">Transmembrane</keyword>
<sequence>MCTIKMQLNAPYLIKGETAMKTEIKIYEQGLEEYPKVSIIFGNLVMILWIALGTVAYWFFYPLLAWIYLVFAVIMVGIVLRELLCTNCYYYDK</sequence>
<feature type="transmembrane region" description="Helical" evidence="1">
    <location>
        <begin position="39"/>
        <end position="60"/>
    </location>
</feature>